<dbReference type="Pfam" id="PF01443">
    <property type="entry name" value="Viral_helicase1"/>
    <property type="match status" value="1"/>
</dbReference>
<dbReference type="Gramene" id="KOM55584">
    <property type="protein sequence ID" value="KOM55584"/>
    <property type="gene ID" value="LR48_Vigan10g147600"/>
</dbReference>
<dbReference type="GO" id="GO:0005524">
    <property type="term" value="F:ATP binding"/>
    <property type="evidence" value="ECO:0007669"/>
    <property type="project" value="InterPro"/>
</dbReference>
<gene>
    <name evidence="2" type="ORF">LR48_Vigan10g147600</name>
</gene>
<evidence type="ECO:0000313" key="3">
    <source>
        <dbReference type="Proteomes" id="UP000053144"/>
    </source>
</evidence>
<evidence type="ECO:0000259" key="1">
    <source>
        <dbReference type="Pfam" id="PF01443"/>
    </source>
</evidence>
<organism evidence="2 3">
    <name type="scientific">Phaseolus angularis</name>
    <name type="common">Azuki bean</name>
    <name type="synonym">Vigna angularis</name>
    <dbReference type="NCBI Taxonomy" id="3914"/>
    <lineage>
        <taxon>Eukaryota</taxon>
        <taxon>Viridiplantae</taxon>
        <taxon>Streptophyta</taxon>
        <taxon>Embryophyta</taxon>
        <taxon>Tracheophyta</taxon>
        <taxon>Spermatophyta</taxon>
        <taxon>Magnoliopsida</taxon>
        <taxon>eudicotyledons</taxon>
        <taxon>Gunneridae</taxon>
        <taxon>Pentapetalae</taxon>
        <taxon>rosids</taxon>
        <taxon>fabids</taxon>
        <taxon>Fabales</taxon>
        <taxon>Fabaceae</taxon>
        <taxon>Papilionoideae</taxon>
        <taxon>50 kb inversion clade</taxon>
        <taxon>NPAAA clade</taxon>
        <taxon>indigoferoid/millettioid clade</taxon>
        <taxon>Phaseoleae</taxon>
        <taxon>Vigna</taxon>
    </lineage>
</organism>
<dbReference type="InterPro" id="IPR027417">
    <property type="entry name" value="P-loop_NTPase"/>
</dbReference>
<name>A0A0L9VLH8_PHAAN</name>
<reference evidence="3" key="1">
    <citation type="journal article" date="2015" name="Proc. Natl. Acad. Sci. U.S.A.">
        <title>Genome sequencing of adzuki bean (Vigna angularis) provides insight into high starch and low fat accumulation and domestication.</title>
        <authorList>
            <person name="Yang K."/>
            <person name="Tian Z."/>
            <person name="Chen C."/>
            <person name="Luo L."/>
            <person name="Zhao B."/>
            <person name="Wang Z."/>
            <person name="Yu L."/>
            <person name="Li Y."/>
            <person name="Sun Y."/>
            <person name="Li W."/>
            <person name="Chen Y."/>
            <person name="Li Y."/>
            <person name="Zhang Y."/>
            <person name="Ai D."/>
            <person name="Zhao J."/>
            <person name="Shang C."/>
            <person name="Ma Y."/>
            <person name="Wu B."/>
            <person name="Wang M."/>
            <person name="Gao L."/>
            <person name="Sun D."/>
            <person name="Zhang P."/>
            <person name="Guo F."/>
            <person name="Wang W."/>
            <person name="Li Y."/>
            <person name="Wang J."/>
            <person name="Varshney R.K."/>
            <person name="Wang J."/>
            <person name="Ling H.Q."/>
            <person name="Wan P."/>
        </authorList>
    </citation>
    <scope>NUCLEOTIDE SEQUENCE</scope>
    <source>
        <strain evidence="3">cv. Jingnong 6</strain>
    </source>
</reference>
<accession>A0A0L9VLH8</accession>
<dbReference type="Proteomes" id="UP000053144">
    <property type="component" value="Chromosome 10"/>
</dbReference>
<feature type="domain" description="(+)RNA virus helicase C-terminal" evidence="1">
    <location>
        <begin position="25"/>
        <end position="84"/>
    </location>
</feature>
<dbReference type="AlphaFoldDB" id="A0A0L9VLH8"/>
<dbReference type="Gene3D" id="3.40.50.300">
    <property type="entry name" value="P-loop containing nucleotide triphosphate hydrolases"/>
    <property type="match status" value="1"/>
</dbReference>
<proteinExistence type="predicted"/>
<dbReference type="InterPro" id="IPR027351">
    <property type="entry name" value="(+)RNA_virus_helicase_core_dom"/>
</dbReference>
<sequence>MSANEIVKSMKVFGPRTSMSSIYSVPKIEGAHYLTFTQAEKDEVQKYLGSRKWGVNTIHESQGKTYDNVILVRLKATENEIYPGGRKSNPYIVVGRKIDETFARRRFQMTVWVKVRRDSNVGCERDRA</sequence>
<dbReference type="EMBL" id="CM003380">
    <property type="protein sequence ID" value="KOM55584.1"/>
    <property type="molecule type" value="Genomic_DNA"/>
</dbReference>
<protein>
    <recommendedName>
        <fullName evidence="1">(+)RNA virus helicase C-terminal domain-containing protein</fullName>
    </recommendedName>
</protein>
<evidence type="ECO:0000313" key="2">
    <source>
        <dbReference type="EMBL" id="KOM55584.1"/>
    </source>
</evidence>